<dbReference type="OrthoDB" id="3367070at2759"/>
<dbReference type="Proteomes" id="UP000053989">
    <property type="component" value="Unassembled WGS sequence"/>
</dbReference>
<feature type="region of interest" description="Disordered" evidence="2">
    <location>
        <begin position="227"/>
        <end position="306"/>
    </location>
</feature>
<evidence type="ECO:0000313" key="4">
    <source>
        <dbReference type="Proteomes" id="UP000053989"/>
    </source>
</evidence>
<dbReference type="EMBL" id="KN822016">
    <property type="protein sequence ID" value="KIM66608.1"/>
    <property type="molecule type" value="Genomic_DNA"/>
</dbReference>
<dbReference type="HOGENOM" id="CLU_024697_0_0_1"/>
<feature type="region of interest" description="Disordered" evidence="2">
    <location>
        <begin position="367"/>
        <end position="434"/>
    </location>
</feature>
<sequence length="523" mass="57857">MGFFTPRKPEETSFLEHDRSVVQVIRSRLYGKYRGKHRNTSTSKSSRIAVKSASRRSSESQRSRSPRSPLRPQEHTCPSLRPMPRAHTDVITSTLAQRLNELAIANSEGLLSDDEYRLLRQNIFERLASGSAVPTESPVIALGSHGQKYSQGYPDTSSQFHVKTARTPSVRSKASVSSVVSNFIRRSTRRISGVSKEGTFSETSSILSLGSAPHLFKRRVPRDLQREIPAQGPQILLNNSVSPSPSRESESRYHRSLGSASYQSISRSTRHFRTPPSSFRSHVLEPKQTPSILTSDSLQDDEVKSSRDIRGEIEAMESEALRVLDAFSGLELSVLTRGQHRPGHAPPRPPSSVARRNAEYNDSFLATATSTSGRGTPYHASDVDGSSLRSSTSFGTSVSQPRSHRPNPSLKTGGPLLPPAVANRKRSTSSLSSRAWIPSAASPTLMPSHLRDFGSVSSVNLVRSLAPTSVTLMDEDSELSVLEAELVDIRRRRQEVTARYQDRLEYLRAQLKGAELREKLLRK</sequence>
<dbReference type="STRING" id="1036808.A0A0C2ZYX3"/>
<evidence type="ECO:0000256" key="2">
    <source>
        <dbReference type="SAM" id="MobiDB-lite"/>
    </source>
</evidence>
<name>A0A0C2ZYX3_9AGAM</name>
<dbReference type="AlphaFoldDB" id="A0A0C2ZYX3"/>
<feature type="compositionally biased region" description="Low complexity" evidence="2">
    <location>
        <begin position="385"/>
        <end position="399"/>
    </location>
</feature>
<dbReference type="InParanoid" id="A0A0C2ZYX3"/>
<feature type="coiled-coil region" evidence="1">
    <location>
        <begin position="472"/>
        <end position="499"/>
    </location>
</feature>
<feature type="compositionally biased region" description="Polar residues" evidence="2">
    <location>
        <begin position="288"/>
        <end position="297"/>
    </location>
</feature>
<evidence type="ECO:0000256" key="1">
    <source>
        <dbReference type="SAM" id="Coils"/>
    </source>
</evidence>
<organism evidence="3 4">
    <name type="scientific">Scleroderma citrinum Foug A</name>
    <dbReference type="NCBI Taxonomy" id="1036808"/>
    <lineage>
        <taxon>Eukaryota</taxon>
        <taxon>Fungi</taxon>
        <taxon>Dikarya</taxon>
        <taxon>Basidiomycota</taxon>
        <taxon>Agaricomycotina</taxon>
        <taxon>Agaricomycetes</taxon>
        <taxon>Agaricomycetidae</taxon>
        <taxon>Boletales</taxon>
        <taxon>Sclerodermatineae</taxon>
        <taxon>Sclerodermataceae</taxon>
        <taxon>Scleroderma</taxon>
    </lineage>
</organism>
<evidence type="ECO:0000313" key="3">
    <source>
        <dbReference type="EMBL" id="KIM66608.1"/>
    </source>
</evidence>
<proteinExistence type="predicted"/>
<reference evidence="4" key="2">
    <citation type="submission" date="2015-01" db="EMBL/GenBank/DDBJ databases">
        <title>Evolutionary Origins and Diversification of the Mycorrhizal Mutualists.</title>
        <authorList>
            <consortium name="DOE Joint Genome Institute"/>
            <consortium name="Mycorrhizal Genomics Consortium"/>
            <person name="Kohler A."/>
            <person name="Kuo A."/>
            <person name="Nagy L.G."/>
            <person name="Floudas D."/>
            <person name="Copeland A."/>
            <person name="Barry K.W."/>
            <person name="Cichocki N."/>
            <person name="Veneault-Fourrey C."/>
            <person name="LaButti K."/>
            <person name="Lindquist E.A."/>
            <person name="Lipzen A."/>
            <person name="Lundell T."/>
            <person name="Morin E."/>
            <person name="Murat C."/>
            <person name="Riley R."/>
            <person name="Ohm R."/>
            <person name="Sun H."/>
            <person name="Tunlid A."/>
            <person name="Henrissat B."/>
            <person name="Grigoriev I.V."/>
            <person name="Hibbett D.S."/>
            <person name="Martin F."/>
        </authorList>
    </citation>
    <scope>NUCLEOTIDE SEQUENCE [LARGE SCALE GENOMIC DNA]</scope>
    <source>
        <strain evidence="4">Foug A</strain>
    </source>
</reference>
<accession>A0A0C2ZYX3</accession>
<protein>
    <submittedName>
        <fullName evidence="3">Uncharacterized protein</fullName>
    </submittedName>
</protein>
<feature type="compositionally biased region" description="Polar residues" evidence="2">
    <location>
        <begin position="258"/>
        <end position="267"/>
    </location>
</feature>
<keyword evidence="4" id="KW-1185">Reference proteome</keyword>
<feature type="region of interest" description="Disordered" evidence="2">
    <location>
        <begin position="33"/>
        <end position="85"/>
    </location>
</feature>
<keyword evidence="1" id="KW-0175">Coiled coil</keyword>
<reference evidence="3 4" key="1">
    <citation type="submission" date="2014-04" db="EMBL/GenBank/DDBJ databases">
        <authorList>
            <consortium name="DOE Joint Genome Institute"/>
            <person name="Kuo A."/>
            <person name="Kohler A."/>
            <person name="Nagy L.G."/>
            <person name="Floudas D."/>
            <person name="Copeland A."/>
            <person name="Barry K.W."/>
            <person name="Cichocki N."/>
            <person name="Veneault-Fourrey C."/>
            <person name="LaButti K."/>
            <person name="Lindquist E.A."/>
            <person name="Lipzen A."/>
            <person name="Lundell T."/>
            <person name="Morin E."/>
            <person name="Murat C."/>
            <person name="Sun H."/>
            <person name="Tunlid A."/>
            <person name="Henrissat B."/>
            <person name="Grigoriev I.V."/>
            <person name="Hibbett D.S."/>
            <person name="Martin F."/>
            <person name="Nordberg H.P."/>
            <person name="Cantor M.N."/>
            <person name="Hua S.X."/>
        </authorList>
    </citation>
    <scope>NUCLEOTIDE SEQUENCE [LARGE SCALE GENOMIC DNA]</scope>
    <source>
        <strain evidence="3 4">Foug A</strain>
    </source>
</reference>
<gene>
    <name evidence="3" type="ORF">SCLCIDRAFT_1211042</name>
</gene>